<dbReference type="AlphaFoldDB" id="A0A7N0UIC6"/>
<dbReference type="GO" id="GO:0070300">
    <property type="term" value="F:phosphatidic acid binding"/>
    <property type="evidence" value="ECO:0007669"/>
    <property type="project" value="InterPro"/>
</dbReference>
<sequence>MANLRTAMDASSWDLDVSSPLNLDGVAKSIPGDSVPLDGARASRVGRVQQLLVMKKGFPFGLVPSYAPTCEKELGSFALQTLLLRPTFPNGWLGLIGQFRPKKLISSIKADAARIKDSGLPVFKDMAKRILDKSLYSLGLCSEVYPTDSTSIVLSTEGHGERKKRRTKATFYQQLPHHDISIEAAWPELFIDRNGGYWDMPGSISLNLSSLASEPGLQYHFGLHKNIGCPEAVNVAAASDQVPQALMSGVCVNAAISYEKSHDFWRRNERNEDNVIKTEKGWFWRHSYDVRLREPHSAISGIIGGTFAAAFGGNECVSPTRDADGTAITSCKSSLNADLFGSVCYTFQHGQFRENYGDLTRLDARIDVNSATALARRVLNFSQSSPVTGMQNPLSSPRLNLIFQQQVAGPLAFRVDTKFALNSSLQKPSPEDLIYSLTYSLKLLKSGKVVAWYSPRRKEGMIELRLFEF</sequence>
<protein>
    <recommendedName>
        <fullName evidence="3">Protein TRIGALACTOSYLDIACYLGLYCEROL 4, chloroplastic</fullName>
    </recommendedName>
</protein>
<reference evidence="1" key="1">
    <citation type="submission" date="2021-01" db="UniProtKB">
        <authorList>
            <consortium name="EnsemblPlants"/>
        </authorList>
    </citation>
    <scope>IDENTIFICATION</scope>
</reference>
<evidence type="ECO:0000313" key="2">
    <source>
        <dbReference type="Proteomes" id="UP000594263"/>
    </source>
</evidence>
<keyword evidence="2" id="KW-1185">Reference proteome</keyword>
<dbReference type="PANTHER" id="PTHR34954">
    <property type="entry name" value="EXPRESSED PROTEIN"/>
    <property type="match status" value="1"/>
</dbReference>
<organism evidence="1 2">
    <name type="scientific">Kalanchoe fedtschenkoi</name>
    <name type="common">Lavender scallops</name>
    <name type="synonym">South American air plant</name>
    <dbReference type="NCBI Taxonomy" id="63787"/>
    <lineage>
        <taxon>Eukaryota</taxon>
        <taxon>Viridiplantae</taxon>
        <taxon>Streptophyta</taxon>
        <taxon>Embryophyta</taxon>
        <taxon>Tracheophyta</taxon>
        <taxon>Spermatophyta</taxon>
        <taxon>Magnoliopsida</taxon>
        <taxon>eudicotyledons</taxon>
        <taxon>Gunneridae</taxon>
        <taxon>Pentapetalae</taxon>
        <taxon>Saxifragales</taxon>
        <taxon>Crassulaceae</taxon>
        <taxon>Kalanchoe</taxon>
    </lineage>
</organism>
<dbReference type="InterPro" id="IPR044160">
    <property type="entry name" value="TGD4-like"/>
</dbReference>
<evidence type="ECO:0000313" key="1">
    <source>
        <dbReference type="EnsemblPlants" id="Kaladp0068s0303.1.v1.1"/>
    </source>
</evidence>
<dbReference type="GO" id="GO:1990052">
    <property type="term" value="P:ER to chloroplast lipid transport"/>
    <property type="evidence" value="ECO:0007669"/>
    <property type="project" value="InterPro"/>
</dbReference>
<dbReference type="Proteomes" id="UP000594263">
    <property type="component" value="Unplaced"/>
</dbReference>
<dbReference type="Gramene" id="Kaladp0068s0303.1.v1.1">
    <property type="protein sequence ID" value="Kaladp0068s0303.1.v1.1"/>
    <property type="gene ID" value="Kaladp0068s0303.v1.1"/>
</dbReference>
<dbReference type="OMA" id="KRGPHIE"/>
<accession>A0A7N0UIC6</accession>
<dbReference type="GO" id="GO:0009941">
    <property type="term" value="C:chloroplast envelope"/>
    <property type="evidence" value="ECO:0007669"/>
    <property type="project" value="TreeGrafter"/>
</dbReference>
<dbReference type="GO" id="GO:0034196">
    <property type="term" value="P:acylglycerol transport"/>
    <property type="evidence" value="ECO:0007669"/>
    <property type="project" value="InterPro"/>
</dbReference>
<dbReference type="PANTHER" id="PTHR34954:SF3">
    <property type="entry name" value="EXPRESSED PROTEIN"/>
    <property type="match status" value="1"/>
</dbReference>
<proteinExistence type="predicted"/>
<dbReference type="EnsemblPlants" id="Kaladp0068s0303.1.v1.1">
    <property type="protein sequence ID" value="Kaladp0068s0303.1.v1.1"/>
    <property type="gene ID" value="Kaladp0068s0303.v1.1"/>
</dbReference>
<evidence type="ECO:0008006" key="3">
    <source>
        <dbReference type="Google" id="ProtNLM"/>
    </source>
</evidence>
<name>A0A7N0UIC6_KALFE</name>